<protein>
    <submittedName>
        <fullName evidence="1">Uncharacterized protein</fullName>
    </submittedName>
</protein>
<name>D7TFC5_VITVI</name>
<proteinExistence type="predicted"/>
<organism evidence="1 2">
    <name type="scientific">Vitis vinifera</name>
    <name type="common">Grape</name>
    <dbReference type="NCBI Taxonomy" id="29760"/>
    <lineage>
        <taxon>Eukaryota</taxon>
        <taxon>Viridiplantae</taxon>
        <taxon>Streptophyta</taxon>
        <taxon>Embryophyta</taxon>
        <taxon>Tracheophyta</taxon>
        <taxon>Spermatophyta</taxon>
        <taxon>Magnoliopsida</taxon>
        <taxon>eudicotyledons</taxon>
        <taxon>Gunneridae</taxon>
        <taxon>Pentapetalae</taxon>
        <taxon>rosids</taxon>
        <taxon>Vitales</taxon>
        <taxon>Vitaceae</taxon>
        <taxon>Viteae</taxon>
        <taxon>Vitis</taxon>
    </lineage>
</organism>
<accession>D7TFC5</accession>
<dbReference type="PANTHER" id="PTHR34786:SF1">
    <property type="entry name" value="OS09G0504900 PROTEIN"/>
    <property type="match status" value="1"/>
</dbReference>
<dbReference type="AlphaFoldDB" id="D7TFC5"/>
<evidence type="ECO:0000313" key="2">
    <source>
        <dbReference type="Proteomes" id="UP000009183"/>
    </source>
</evidence>
<sequence>MRRDLKVLQSANLEELLDSCSRVIHAKKPKQKVHLLESLKKRKCDGGKYNFMDRLW</sequence>
<keyword evidence="2" id="KW-1185">Reference proteome</keyword>
<dbReference type="STRING" id="29760.D7TFC5"/>
<dbReference type="PaxDb" id="29760-VIT_02s0087g00730.t01"/>
<dbReference type="PANTHER" id="PTHR34786">
    <property type="entry name" value="OS09G0504900 PROTEIN"/>
    <property type="match status" value="1"/>
</dbReference>
<dbReference type="InParanoid" id="D7TFC5"/>
<evidence type="ECO:0000313" key="1">
    <source>
        <dbReference type="EMBL" id="CBI29198.3"/>
    </source>
</evidence>
<dbReference type="EMBL" id="FN595769">
    <property type="protein sequence ID" value="CBI29198.3"/>
    <property type="molecule type" value="Genomic_DNA"/>
</dbReference>
<dbReference type="Proteomes" id="UP000009183">
    <property type="component" value="Chromosome 2"/>
</dbReference>
<reference evidence="2" key="1">
    <citation type="journal article" date="2007" name="Nature">
        <title>The grapevine genome sequence suggests ancestral hexaploidization in major angiosperm phyla.</title>
        <authorList>
            <consortium name="The French-Italian Public Consortium for Grapevine Genome Characterization."/>
            <person name="Jaillon O."/>
            <person name="Aury J.-M."/>
            <person name="Noel B."/>
            <person name="Policriti A."/>
            <person name="Clepet C."/>
            <person name="Casagrande A."/>
            <person name="Choisne N."/>
            <person name="Aubourg S."/>
            <person name="Vitulo N."/>
            <person name="Jubin C."/>
            <person name="Vezzi A."/>
            <person name="Legeai F."/>
            <person name="Hugueney P."/>
            <person name="Dasilva C."/>
            <person name="Horner D."/>
            <person name="Mica E."/>
            <person name="Jublot D."/>
            <person name="Poulain J."/>
            <person name="Bruyere C."/>
            <person name="Billault A."/>
            <person name="Segurens B."/>
            <person name="Gouyvenoux M."/>
            <person name="Ugarte E."/>
            <person name="Cattonaro F."/>
            <person name="Anthouard V."/>
            <person name="Vico V."/>
            <person name="Del Fabbro C."/>
            <person name="Alaux M."/>
            <person name="Di Gaspero G."/>
            <person name="Dumas V."/>
            <person name="Felice N."/>
            <person name="Paillard S."/>
            <person name="Juman I."/>
            <person name="Moroldo M."/>
            <person name="Scalabrin S."/>
            <person name="Canaguier A."/>
            <person name="Le Clainche I."/>
            <person name="Malacrida G."/>
            <person name="Durand E."/>
            <person name="Pesole G."/>
            <person name="Laucou V."/>
            <person name="Chatelet P."/>
            <person name="Merdinoglu D."/>
            <person name="Delledonne M."/>
            <person name="Pezzotti M."/>
            <person name="Lecharny A."/>
            <person name="Scarpelli C."/>
            <person name="Artiguenave F."/>
            <person name="Pe M.E."/>
            <person name="Valle G."/>
            <person name="Morgante M."/>
            <person name="Caboche M."/>
            <person name="Adam-Blondon A.-F."/>
            <person name="Weissenbach J."/>
            <person name="Quetier F."/>
            <person name="Wincker P."/>
        </authorList>
    </citation>
    <scope>NUCLEOTIDE SEQUENCE [LARGE SCALE GENOMIC DNA]</scope>
    <source>
        <strain evidence="2">cv. Pinot noir / PN40024</strain>
    </source>
</reference>
<dbReference type="HOGENOM" id="CLU_3018202_0_0_1"/>
<gene>
    <name evidence="1" type="ordered locus">VIT_02s0087g00730</name>
</gene>